<evidence type="ECO:0000256" key="1">
    <source>
        <dbReference type="ARBA" id="ARBA00022801"/>
    </source>
</evidence>
<evidence type="ECO:0000313" key="5">
    <source>
        <dbReference type="EMBL" id="EAU91343.1"/>
    </source>
</evidence>
<dbReference type="GO" id="GO:0004553">
    <property type="term" value="F:hydrolase activity, hydrolyzing O-glycosyl compounds"/>
    <property type="evidence" value="ECO:0007669"/>
    <property type="project" value="InterPro"/>
</dbReference>
<keyword evidence="1" id="KW-0378">Hydrolase</keyword>
<dbReference type="CDD" id="cd12214">
    <property type="entry name" value="ChiA1_BD"/>
    <property type="match status" value="1"/>
</dbReference>
<dbReference type="OrthoDB" id="2142040at2759"/>
<dbReference type="Gene3D" id="2.10.10.20">
    <property type="entry name" value="Carbohydrate-binding module superfamily 5/12"/>
    <property type="match status" value="1"/>
</dbReference>
<feature type="domain" description="Chitin-binding type-3" evidence="4">
    <location>
        <begin position="2"/>
        <end position="48"/>
    </location>
</feature>
<feature type="compositionally biased region" description="Low complexity" evidence="2">
    <location>
        <begin position="65"/>
        <end position="88"/>
    </location>
</feature>
<dbReference type="PANTHER" id="PTHR31649">
    <property type="entry name" value="AGAP009604-PA"/>
    <property type="match status" value="1"/>
</dbReference>
<dbReference type="AlphaFoldDB" id="A8N6K7"/>
<feature type="transmembrane region" description="Helical" evidence="3">
    <location>
        <begin position="123"/>
        <end position="144"/>
    </location>
</feature>
<dbReference type="KEGG" id="cci:CC1G_07378"/>
<dbReference type="Pfam" id="PF11901">
    <property type="entry name" value="DM9"/>
    <property type="match status" value="1"/>
</dbReference>
<gene>
    <name evidence="5" type="ORF">CC1G_07378</name>
</gene>
<keyword evidence="3" id="KW-0812">Transmembrane</keyword>
<dbReference type="PANTHER" id="PTHR31649:SF1">
    <property type="entry name" value="FARNESOIC ACID O-METHYL TRANSFERASE DOMAIN-CONTAINING PROTEIN"/>
    <property type="match status" value="1"/>
</dbReference>
<dbReference type="STRING" id="240176.A8N6K7"/>
<dbReference type="SUPFAM" id="SSF51055">
    <property type="entry name" value="Carbohydrate binding domain"/>
    <property type="match status" value="1"/>
</dbReference>
<dbReference type="InterPro" id="IPR006616">
    <property type="entry name" value="DM9_repeat"/>
</dbReference>
<dbReference type="EMBL" id="AACS02000003">
    <property type="protein sequence ID" value="EAU91343.1"/>
    <property type="molecule type" value="Genomic_DNA"/>
</dbReference>
<reference evidence="5 6" key="1">
    <citation type="journal article" date="2010" name="Proc. Natl. Acad. Sci. U.S.A.">
        <title>Insights into evolution of multicellular fungi from the assembled chromosomes of the mushroom Coprinopsis cinerea (Coprinus cinereus).</title>
        <authorList>
            <person name="Stajich J.E."/>
            <person name="Wilke S.K."/>
            <person name="Ahren D."/>
            <person name="Au C.H."/>
            <person name="Birren B.W."/>
            <person name="Borodovsky M."/>
            <person name="Burns C."/>
            <person name="Canback B."/>
            <person name="Casselton L.A."/>
            <person name="Cheng C.K."/>
            <person name="Deng J."/>
            <person name="Dietrich F.S."/>
            <person name="Fargo D.C."/>
            <person name="Farman M.L."/>
            <person name="Gathman A.C."/>
            <person name="Goldberg J."/>
            <person name="Guigo R."/>
            <person name="Hoegger P.J."/>
            <person name="Hooker J.B."/>
            <person name="Huggins A."/>
            <person name="James T.Y."/>
            <person name="Kamada T."/>
            <person name="Kilaru S."/>
            <person name="Kodira C."/>
            <person name="Kues U."/>
            <person name="Kupfer D."/>
            <person name="Kwan H.S."/>
            <person name="Lomsadze A."/>
            <person name="Li W."/>
            <person name="Lilly W.W."/>
            <person name="Ma L.J."/>
            <person name="Mackey A.J."/>
            <person name="Manning G."/>
            <person name="Martin F."/>
            <person name="Muraguchi H."/>
            <person name="Natvig D.O."/>
            <person name="Palmerini H."/>
            <person name="Ramesh M.A."/>
            <person name="Rehmeyer C.J."/>
            <person name="Roe B.A."/>
            <person name="Shenoy N."/>
            <person name="Stanke M."/>
            <person name="Ter-Hovhannisyan V."/>
            <person name="Tunlid A."/>
            <person name="Velagapudi R."/>
            <person name="Vision T.J."/>
            <person name="Zeng Q."/>
            <person name="Zolan M.E."/>
            <person name="Pukkila P.J."/>
        </authorList>
    </citation>
    <scope>NUCLEOTIDE SEQUENCE [LARGE SCALE GENOMIC DNA]</scope>
    <source>
        <strain evidence="6">Okayama-7 / 130 / ATCC MYA-4618 / FGSC 9003</strain>
    </source>
</reference>
<evidence type="ECO:0000256" key="2">
    <source>
        <dbReference type="SAM" id="MobiDB-lite"/>
    </source>
</evidence>
<dbReference type="GO" id="GO:0005576">
    <property type="term" value="C:extracellular region"/>
    <property type="evidence" value="ECO:0007669"/>
    <property type="project" value="InterPro"/>
</dbReference>
<feature type="region of interest" description="Disordered" evidence="2">
    <location>
        <begin position="30"/>
        <end position="115"/>
    </location>
</feature>
<sequence length="322" mass="34205">MTRGWEPGTQYNHGDVVSYNGSNYKIIQPHRSQGDWTPDVTPALWGKIPGGGHGQQQGHCPPPQQSHGHQNQAPPAYQAPQNQQPLNNDNKTQGQGPEPQKSGNDSDSDGEGGKKWYKDSKKLLGLAGGLVGGAALVGGAVAAYKHYDKKKDQKEWLEDAQARTMAVRSGQSSDPVNWVLGDGKNIPFNAIPGGKENNSVLYISRGFHKGSTTPGKASAALKTGAVIGYAHDEVDLAQYEILVGDSRAVRWIPAAGKLNIQALGARPVQGGVDTDGTPLFVVRANIKGGVHPGKASEKLKGAFIPYGGGEEEVQNYEVLCFA</sequence>
<dbReference type="GO" id="GO:0005975">
    <property type="term" value="P:carbohydrate metabolic process"/>
    <property type="evidence" value="ECO:0007669"/>
    <property type="project" value="InterPro"/>
</dbReference>
<evidence type="ECO:0000259" key="4">
    <source>
        <dbReference type="SMART" id="SM00495"/>
    </source>
</evidence>
<comment type="caution">
    <text evidence="5">The sequence shown here is derived from an EMBL/GenBank/DDBJ whole genome shotgun (WGS) entry which is preliminary data.</text>
</comment>
<dbReference type="OMA" id="PHYICRG"/>
<keyword evidence="3" id="KW-1133">Transmembrane helix</keyword>
<dbReference type="eggNOG" id="ENOG502QVPV">
    <property type="taxonomic scope" value="Eukaryota"/>
</dbReference>
<organism evidence="5 6">
    <name type="scientific">Coprinopsis cinerea (strain Okayama-7 / 130 / ATCC MYA-4618 / FGSC 9003)</name>
    <name type="common">Inky cap fungus</name>
    <name type="synonym">Hormographiella aspergillata</name>
    <dbReference type="NCBI Taxonomy" id="240176"/>
    <lineage>
        <taxon>Eukaryota</taxon>
        <taxon>Fungi</taxon>
        <taxon>Dikarya</taxon>
        <taxon>Basidiomycota</taxon>
        <taxon>Agaricomycotina</taxon>
        <taxon>Agaricomycetes</taxon>
        <taxon>Agaricomycetidae</taxon>
        <taxon>Agaricales</taxon>
        <taxon>Agaricineae</taxon>
        <taxon>Psathyrellaceae</taxon>
        <taxon>Coprinopsis</taxon>
    </lineage>
</organism>
<dbReference type="VEuPathDB" id="FungiDB:CC1G_07378"/>
<dbReference type="RefSeq" id="XP_001830463.1">
    <property type="nucleotide sequence ID" value="XM_001830411.2"/>
</dbReference>
<dbReference type="GO" id="GO:0030246">
    <property type="term" value="F:carbohydrate binding"/>
    <property type="evidence" value="ECO:0007669"/>
    <property type="project" value="InterPro"/>
</dbReference>
<dbReference type="InParanoid" id="A8N6K7"/>
<protein>
    <recommendedName>
        <fullName evidence="4">Chitin-binding type-3 domain-containing protein</fullName>
    </recommendedName>
</protein>
<dbReference type="SMART" id="SM00696">
    <property type="entry name" value="DM9"/>
    <property type="match status" value="2"/>
</dbReference>
<dbReference type="InterPro" id="IPR036573">
    <property type="entry name" value="CBM_sf_5/12"/>
</dbReference>
<keyword evidence="3" id="KW-0472">Membrane</keyword>
<evidence type="ECO:0000313" key="6">
    <source>
        <dbReference type="Proteomes" id="UP000001861"/>
    </source>
</evidence>
<dbReference type="InterPro" id="IPR003610">
    <property type="entry name" value="CBM5/12"/>
</dbReference>
<keyword evidence="6" id="KW-1185">Reference proteome</keyword>
<proteinExistence type="predicted"/>
<dbReference type="Pfam" id="PF02839">
    <property type="entry name" value="CBM_5_12"/>
    <property type="match status" value="1"/>
</dbReference>
<evidence type="ECO:0000256" key="3">
    <source>
        <dbReference type="SAM" id="Phobius"/>
    </source>
</evidence>
<dbReference type="Proteomes" id="UP000001861">
    <property type="component" value="Unassembled WGS sequence"/>
</dbReference>
<dbReference type="GeneID" id="6006905"/>
<accession>A8N6K7</accession>
<name>A8N6K7_COPC7</name>
<dbReference type="SMART" id="SM00495">
    <property type="entry name" value="ChtBD3"/>
    <property type="match status" value="1"/>
</dbReference>